<dbReference type="InterPro" id="IPR020539">
    <property type="entry name" value="RNase_P_CS"/>
</dbReference>
<keyword evidence="3 7" id="KW-0540">Nuclease</keyword>
<evidence type="ECO:0000256" key="9">
    <source>
        <dbReference type="SAM" id="MobiDB-lite"/>
    </source>
</evidence>
<evidence type="ECO:0000256" key="1">
    <source>
        <dbReference type="ARBA" id="ARBA00002663"/>
    </source>
</evidence>
<name>A0A317EC36_9PROT</name>
<dbReference type="Proteomes" id="UP000245461">
    <property type="component" value="Unassembled WGS sequence"/>
</dbReference>
<proteinExistence type="inferred from homology"/>
<keyword evidence="6 7" id="KW-0694">RNA-binding</keyword>
<dbReference type="EMBL" id="QGLE01000004">
    <property type="protein sequence ID" value="PWR24182.1"/>
    <property type="molecule type" value="Genomic_DNA"/>
</dbReference>
<dbReference type="AlphaFoldDB" id="A0A317EC36"/>
<keyword evidence="5 7" id="KW-0378">Hydrolase</keyword>
<comment type="subunit">
    <text evidence="7">Consists of a catalytic RNA component (M1 or rnpB) and a protein subunit.</text>
</comment>
<dbReference type="GO" id="GO:0004526">
    <property type="term" value="F:ribonuclease P activity"/>
    <property type="evidence" value="ECO:0007669"/>
    <property type="project" value="UniProtKB-UniRule"/>
</dbReference>
<sequence>MPAIDGPALTDLPQPHERPDQGAFVRLRLVRLKTRQEFLAVAGARRKFTTPGLMLQAMARADADTAEARVGFTASRKVGNAVVRNRSKRRLRALAAEILSARAAGATDYVLVCRQETAVRPFDELRRDLTTALGRLKLLRDAAP</sequence>
<evidence type="ECO:0000313" key="10">
    <source>
        <dbReference type="EMBL" id="PWR24182.1"/>
    </source>
</evidence>
<evidence type="ECO:0000256" key="6">
    <source>
        <dbReference type="ARBA" id="ARBA00022884"/>
    </source>
</evidence>
<dbReference type="InterPro" id="IPR020568">
    <property type="entry name" value="Ribosomal_Su5_D2-typ_SF"/>
</dbReference>
<dbReference type="InterPro" id="IPR000100">
    <property type="entry name" value="RNase_P"/>
</dbReference>
<gene>
    <name evidence="7 10" type="primary">rnpA</name>
    <name evidence="10" type="ORF">DKG74_08675</name>
</gene>
<evidence type="ECO:0000256" key="8">
    <source>
        <dbReference type="NCBIfam" id="TIGR00188"/>
    </source>
</evidence>
<dbReference type="PANTHER" id="PTHR33992">
    <property type="entry name" value="RIBONUCLEASE P PROTEIN COMPONENT"/>
    <property type="match status" value="1"/>
</dbReference>
<comment type="caution">
    <text evidence="10">The sequence shown here is derived from an EMBL/GenBank/DDBJ whole genome shotgun (WGS) entry which is preliminary data.</text>
</comment>
<keyword evidence="2 7" id="KW-0819">tRNA processing</keyword>
<dbReference type="SUPFAM" id="SSF54211">
    <property type="entry name" value="Ribosomal protein S5 domain 2-like"/>
    <property type="match status" value="1"/>
</dbReference>
<evidence type="ECO:0000256" key="3">
    <source>
        <dbReference type="ARBA" id="ARBA00022722"/>
    </source>
</evidence>
<dbReference type="EC" id="3.1.26.5" evidence="7 8"/>
<evidence type="ECO:0000256" key="5">
    <source>
        <dbReference type="ARBA" id="ARBA00022801"/>
    </source>
</evidence>
<reference evidence="10 11" key="1">
    <citation type="submission" date="2018-05" db="EMBL/GenBank/DDBJ databases">
        <title>Zavarzinia sp. HR-AS.</title>
        <authorList>
            <person name="Lee Y."/>
            <person name="Jeon C.O."/>
        </authorList>
    </citation>
    <scope>NUCLEOTIDE SEQUENCE [LARGE SCALE GENOMIC DNA]</scope>
    <source>
        <strain evidence="10 11">HR-AS</strain>
    </source>
</reference>
<evidence type="ECO:0000256" key="7">
    <source>
        <dbReference type="HAMAP-Rule" id="MF_00227"/>
    </source>
</evidence>
<dbReference type="GO" id="GO:0042781">
    <property type="term" value="F:3'-tRNA processing endoribonuclease activity"/>
    <property type="evidence" value="ECO:0007669"/>
    <property type="project" value="TreeGrafter"/>
</dbReference>
<dbReference type="GO" id="GO:0030677">
    <property type="term" value="C:ribonuclease P complex"/>
    <property type="evidence" value="ECO:0007669"/>
    <property type="project" value="TreeGrafter"/>
</dbReference>
<feature type="region of interest" description="Disordered" evidence="9">
    <location>
        <begin position="1"/>
        <end position="20"/>
    </location>
</feature>
<keyword evidence="4 7" id="KW-0255">Endonuclease</keyword>
<dbReference type="PANTHER" id="PTHR33992:SF1">
    <property type="entry name" value="RIBONUCLEASE P PROTEIN COMPONENT"/>
    <property type="match status" value="1"/>
</dbReference>
<comment type="similarity">
    <text evidence="7">Belongs to the RnpA family.</text>
</comment>
<dbReference type="Gene3D" id="3.30.230.10">
    <property type="match status" value="1"/>
</dbReference>
<comment type="catalytic activity">
    <reaction evidence="7">
        <text>Endonucleolytic cleavage of RNA, removing 5'-extranucleotides from tRNA precursor.</text>
        <dbReference type="EC" id="3.1.26.5"/>
    </reaction>
</comment>
<comment type="function">
    <text evidence="1 7">RNaseP catalyzes the removal of the 5'-leader sequence from pre-tRNA to produce the mature 5'-terminus. It can also cleave other RNA substrates such as 4.5S RNA. The protein component plays an auxiliary but essential role in vivo by binding to the 5'-leader sequence and broadening the substrate specificity of the ribozyme.</text>
</comment>
<dbReference type="InterPro" id="IPR014721">
    <property type="entry name" value="Ribsml_uS5_D2-typ_fold_subgr"/>
</dbReference>
<evidence type="ECO:0000313" key="11">
    <source>
        <dbReference type="Proteomes" id="UP000245461"/>
    </source>
</evidence>
<dbReference type="PROSITE" id="PS00648">
    <property type="entry name" value="RIBONUCLEASE_P"/>
    <property type="match status" value="1"/>
</dbReference>
<protein>
    <recommendedName>
        <fullName evidence="7 8">Ribonuclease P protein component</fullName>
        <shortName evidence="7">RNase P protein</shortName>
        <shortName evidence="7">RNaseP protein</shortName>
        <ecNumber evidence="7 8">3.1.26.5</ecNumber>
    </recommendedName>
    <alternativeName>
        <fullName evidence="7">Protein C5</fullName>
    </alternativeName>
</protein>
<dbReference type="NCBIfam" id="TIGR00188">
    <property type="entry name" value="rnpA"/>
    <property type="match status" value="1"/>
</dbReference>
<organism evidence="10 11">
    <name type="scientific">Zavarzinia aquatilis</name>
    <dbReference type="NCBI Taxonomy" id="2211142"/>
    <lineage>
        <taxon>Bacteria</taxon>
        <taxon>Pseudomonadati</taxon>
        <taxon>Pseudomonadota</taxon>
        <taxon>Alphaproteobacteria</taxon>
        <taxon>Rhodospirillales</taxon>
        <taxon>Zavarziniaceae</taxon>
        <taxon>Zavarzinia</taxon>
    </lineage>
</organism>
<dbReference type="HAMAP" id="MF_00227">
    <property type="entry name" value="RNase_P"/>
    <property type="match status" value="1"/>
</dbReference>
<dbReference type="GO" id="GO:0001682">
    <property type="term" value="P:tRNA 5'-leader removal"/>
    <property type="evidence" value="ECO:0007669"/>
    <property type="project" value="UniProtKB-UniRule"/>
</dbReference>
<evidence type="ECO:0000256" key="2">
    <source>
        <dbReference type="ARBA" id="ARBA00022694"/>
    </source>
</evidence>
<keyword evidence="11" id="KW-1185">Reference proteome</keyword>
<dbReference type="Pfam" id="PF00825">
    <property type="entry name" value="Ribonuclease_P"/>
    <property type="match status" value="1"/>
</dbReference>
<accession>A0A317EC36</accession>
<dbReference type="GO" id="GO:0000049">
    <property type="term" value="F:tRNA binding"/>
    <property type="evidence" value="ECO:0007669"/>
    <property type="project" value="UniProtKB-UniRule"/>
</dbReference>
<evidence type="ECO:0000256" key="4">
    <source>
        <dbReference type="ARBA" id="ARBA00022759"/>
    </source>
</evidence>
<dbReference type="OrthoDB" id="9810867at2"/>